<dbReference type="InterPro" id="IPR008271">
    <property type="entry name" value="Ser/Thr_kinase_AS"/>
</dbReference>
<sequence>MATRPASHARVSVPQLSSARFAPDPPSPLARVDYVCIDVYRGRIRGDNWGFVATKVLRVSAQNFSENPEHLKDAARELHTWSKCRHRNVLRLRGLANFRGRIGMVSPWMNKGPLPGYLKNYPAAENPQANRIDICRQICEGLSYLHNTEIIHGDLKGANVLVSEDGTPVLADFGNSTLKDRGLKFTQATDSDKLTARWSAPKRVISKPSIPPTKALDVYSLGMVRNSVLVMLDHA</sequence>
<reference evidence="3" key="1">
    <citation type="journal article" date="2014" name="Genome Announc.">
        <title>Draft genome sequence of the plant-pathogenic soil fungus Rhizoctonia solani anastomosis group 3 strain Rhs1AP.</title>
        <authorList>
            <person name="Cubeta M.A."/>
            <person name="Thomas E."/>
            <person name="Dean R.A."/>
            <person name="Jabaji S."/>
            <person name="Neate S.M."/>
            <person name="Tavantzis S."/>
            <person name="Toda T."/>
            <person name="Vilgalys R."/>
            <person name="Bharathan N."/>
            <person name="Fedorova-Abrams N."/>
            <person name="Pakala S.B."/>
            <person name="Pakala S.M."/>
            <person name="Zafar N."/>
            <person name="Joardar V."/>
            <person name="Losada L."/>
            <person name="Nierman W.C."/>
        </authorList>
    </citation>
    <scope>NUCLEOTIDE SEQUENCE [LARGE SCALE GENOMIC DNA]</scope>
    <source>
        <strain evidence="3">AG-3</strain>
    </source>
</reference>
<gene>
    <name evidence="2" type="ORF">RSOL_376610</name>
</gene>
<evidence type="ECO:0000259" key="1">
    <source>
        <dbReference type="PROSITE" id="PS50011"/>
    </source>
</evidence>
<dbReference type="Proteomes" id="UP000030108">
    <property type="component" value="Unassembled WGS sequence"/>
</dbReference>
<feature type="domain" description="Protein kinase" evidence="1">
    <location>
        <begin position="1"/>
        <end position="235"/>
    </location>
</feature>
<accession>X8JB89</accession>
<dbReference type="GO" id="GO:0005524">
    <property type="term" value="F:ATP binding"/>
    <property type="evidence" value="ECO:0007669"/>
    <property type="project" value="InterPro"/>
</dbReference>
<dbReference type="InterPro" id="IPR000719">
    <property type="entry name" value="Prot_kinase_dom"/>
</dbReference>
<dbReference type="SMART" id="SM00220">
    <property type="entry name" value="S_TKc"/>
    <property type="match status" value="1"/>
</dbReference>
<comment type="caution">
    <text evidence="2">The sequence shown here is derived from an EMBL/GenBank/DDBJ whole genome shotgun (WGS) entry which is preliminary data.</text>
</comment>
<proteinExistence type="predicted"/>
<keyword evidence="2" id="KW-0418">Kinase</keyword>
<feature type="non-terminal residue" evidence="2">
    <location>
        <position position="235"/>
    </location>
</feature>
<dbReference type="InterPro" id="IPR051681">
    <property type="entry name" value="Ser/Thr_Kinases-Pseudokinases"/>
</dbReference>
<dbReference type="InterPro" id="IPR011009">
    <property type="entry name" value="Kinase-like_dom_sf"/>
</dbReference>
<keyword evidence="2" id="KW-0808">Transferase</keyword>
<dbReference type="Pfam" id="PF00069">
    <property type="entry name" value="Pkinase"/>
    <property type="match status" value="1"/>
</dbReference>
<dbReference type="EMBL" id="JATN01000319">
    <property type="protein sequence ID" value="EUC60924.1"/>
    <property type="molecule type" value="Genomic_DNA"/>
</dbReference>
<evidence type="ECO:0000313" key="3">
    <source>
        <dbReference type="Proteomes" id="UP000030108"/>
    </source>
</evidence>
<protein>
    <submittedName>
        <fullName evidence="2">Tyrosine kinase domain protein</fullName>
    </submittedName>
</protein>
<dbReference type="PROSITE" id="PS00108">
    <property type="entry name" value="PROTEIN_KINASE_ST"/>
    <property type="match status" value="1"/>
</dbReference>
<dbReference type="AlphaFoldDB" id="X8JB89"/>
<dbReference type="PROSITE" id="PS50011">
    <property type="entry name" value="PROTEIN_KINASE_DOM"/>
    <property type="match status" value="1"/>
</dbReference>
<dbReference type="SUPFAM" id="SSF56112">
    <property type="entry name" value="Protein kinase-like (PK-like)"/>
    <property type="match status" value="1"/>
</dbReference>
<evidence type="ECO:0000313" key="2">
    <source>
        <dbReference type="EMBL" id="EUC60924.1"/>
    </source>
</evidence>
<name>X8JB89_9AGAM</name>
<dbReference type="GO" id="GO:0004674">
    <property type="term" value="F:protein serine/threonine kinase activity"/>
    <property type="evidence" value="ECO:0007669"/>
    <property type="project" value="TreeGrafter"/>
</dbReference>
<organism evidence="2 3">
    <name type="scientific">Rhizoctonia solani AG-3 Rhs1AP</name>
    <dbReference type="NCBI Taxonomy" id="1086054"/>
    <lineage>
        <taxon>Eukaryota</taxon>
        <taxon>Fungi</taxon>
        <taxon>Dikarya</taxon>
        <taxon>Basidiomycota</taxon>
        <taxon>Agaricomycotina</taxon>
        <taxon>Agaricomycetes</taxon>
        <taxon>Cantharellales</taxon>
        <taxon>Ceratobasidiaceae</taxon>
        <taxon>Rhizoctonia</taxon>
    </lineage>
</organism>
<dbReference type="PANTHER" id="PTHR44329">
    <property type="entry name" value="SERINE/THREONINE-PROTEIN KINASE TNNI3K-RELATED"/>
    <property type="match status" value="1"/>
</dbReference>
<dbReference type="Gene3D" id="1.10.510.10">
    <property type="entry name" value="Transferase(Phosphotransferase) domain 1"/>
    <property type="match status" value="1"/>
</dbReference>